<reference evidence="6 7" key="1">
    <citation type="journal article" date="2016" name="Nat. Commun.">
        <title>Thousands of microbial genomes shed light on interconnected biogeochemical processes in an aquifer system.</title>
        <authorList>
            <person name="Anantharaman K."/>
            <person name="Brown C.T."/>
            <person name="Hug L.A."/>
            <person name="Sharon I."/>
            <person name="Castelle C.J."/>
            <person name="Probst A.J."/>
            <person name="Thomas B.C."/>
            <person name="Singh A."/>
            <person name="Wilkins M.J."/>
            <person name="Karaoz U."/>
            <person name="Brodie E.L."/>
            <person name="Williams K.H."/>
            <person name="Hubbard S.S."/>
            <person name="Banfield J.F."/>
        </authorList>
    </citation>
    <scope>NUCLEOTIDE SEQUENCE [LARGE SCALE GENOMIC DNA]</scope>
</reference>
<evidence type="ECO:0000256" key="4">
    <source>
        <dbReference type="SAM" id="SignalP"/>
    </source>
</evidence>
<keyword evidence="3 4" id="KW-0732">Signal</keyword>
<evidence type="ECO:0000256" key="2">
    <source>
        <dbReference type="ARBA" id="ARBA00022448"/>
    </source>
</evidence>
<feature type="signal peptide" evidence="4">
    <location>
        <begin position="1"/>
        <end position="21"/>
    </location>
</feature>
<evidence type="ECO:0000313" key="7">
    <source>
        <dbReference type="Proteomes" id="UP000179243"/>
    </source>
</evidence>
<dbReference type="InterPro" id="IPR030678">
    <property type="entry name" value="Peptide/Ni-bd"/>
</dbReference>
<dbReference type="SUPFAM" id="SSF53850">
    <property type="entry name" value="Periplasmic binding protein-like II"/>
    <property type="match status" value="1"/>
</dbReference>
<dbReference type="PIRSF" id="PIRSF002741">
    <property type="entry name" value="MppA"/>
    <property type="match status" value="1"/>
</dbReference>
<dbReference type="Pfam" id="PF00496">
    <property type="entry name" value="SBP_bac_5"/>
    <property type="match status" value="1"/>
</dbReference>
<organism evidence="6 7">
    <name type="scientific">Candidatus Raymondbacteria bacterium RIFOXYD12_FULL_49_13</name>
    <dbReference type="NCBI Taxonomy" id="1817890"/>
    <lineage>
        <taxon>Bacteria</taxon>
        <taxon>Raymondiibacteriota</taxon>
    </lineage>
</organism>
<proteinExistence type="inferred from homology"/>
<dbReference type="PROSITE" id="PS51257">
    <property type="entry name" value="PROKAR_LIPOPROTEIN"/>
    <property type="match status" value="1"/>
</dbReference>
<dbReference type="GO" id="GO:0042597">
    <property type="term" value="C:periplasmic space"/>
    <property type="evidence" value="ECO:0007669"/>
    <property type="project" value="UniProtKB-ARBA"/>
</dbReference>
<dbReference type="GO" id="GO:0015833">
    <property type="term" value="P:peptide transport"/>
    <property type="evidence" value="ECO:0007669"/>
    <property type="project" value="TreeGrafter"/>
</dbReference>
<dbReference type="EMBL" id="MFYX01000136">
    <property type="protein sequence ID" value="OGK00960.1"/>
    <property type="molecule type" value="Genomic_DNA"/>
</dbReference>
<dbReference type="Gene3D" id="3.90.76.10">
    <property type="entry name" value="Dipeptide-binding Protein, Domain 1"/>
    <property type="match status" value="1"/>
</dbReference>
<evidence type="ECO:0000256" key="1">
    <source>
        <dbReference type="ARBA" id="ARBA00005695"/>
    </source>
</evidence>
<evidence type="ECO:0000256" key="3">
    <source>
        <dbReference type="ARBA" id="ARBA00022729"/>
    </source>
</evidence>
<feature type="chain" id="PRO_5009528351" description="Solute-binding protein family 5 domain-containing protein" evidence="4">
    <location>
        <begin position="22"/>
        <end position="587"/>
    </location>
</feature>
<comment type="similarity">
    <text evidence="1">Belongs to the bacterial solute-binding protein 5 family.</text>
</comment>
<dbReference type="GO" id="GO:0043190">
    <property type="term" value="C:ATP-binding cassette (ABC) transporter complex"/>
    <property type="evidence" value="ECO:0007669"/>
    <property type="project" value="InterPro"/>
</dbReference>
<evidence type="ECO:0000259" key="5">
    <source>
        <dbReference type="Pfam" id="PF00496"/>
    </source>
</evidence>
<gene>
    <name evidence="6" type="ORF">A2519_17010</name>
</gene>
<dbReference type="InterPro" id="IPR000914">
    <property type="entry name" value="SBP_5_dom"/>
</dbReference>
<name>A0A1F7F2S4_UNCRA</name>
<accession>A0A1F7F2S4</accession>
<comment type="caution">
    <text evidence="6">The sequence shown here is derived from an EMBL/GenBank/DDBJ whole genome shotgun (WGS) entry which is preliminary data.</text>
</comment>
<dbReference type="CDD" id="cd08509">
    <property type="entry name" value="PBP2_TmCBP_oligosaccharides_like"/>
    <property type="match status" value="1"/>
</dbReference>
<dbReference type="Gene3D" id="3.40.190.10">
    <property type="entry name" value="Periplasmic binding protein-like II"/>
    <property type="match status" value="1"/>
</dbReference>
<dbReference type="InterPro" id="IPR039424">
    <property type="entry name" value="SBP_5"/>
</dbReference>
<dbReference type="Proteomes" id="UP000179243">
    <property type="component" value="Unassembled WGS sequence"/>
</dbReference>
<dbReference type="PANTHER" id="PTHR30290:SF9">
    <property type="entry name" value="OLIGOPEPTIDE-BINDING PROTEIN APPA"/>
    <property type="match status" value="1"/>
</dbReference>
<evidence type="ECO:0000313" key="6">
    <source>
        <dbReference type="EMBL" id="OGK00960.1"/>
    </source>
</evidence>
<sequence>MRILKFFLFIAAITCTMLFFACSSQPSAEKQLREKERRKTAIFDIASARIVNPLMWNPLMITARLDQGLHQAMMEPLFILNYQTNAIEPWLGLEMISNTAMDIWTLKLRPGIEWSDGHPFTVDDIIFTTDLLVRNAPMFRYSAQLAKYVKRMRKIDSLNMVFELKAPNPRFQLDHWIIRMWGSCSVVPKHIFKDKDPLTFSFYDPQKGWPVFTGPYVLKNATQTEFNFIRNNNWWGAKTGFKPLPRPEYLKFVWYGPEETRTAAMAASNLDAIMDISLGAFLALKRRNPNIIAWYDHSPYATLDPCPRSLEFNCAVEPWNDKDMRWAVNWAIDRAIVISIAYEGTSVPSTCMFPLYPPLMHYMEMSKKFAANNDAPLDAYNPGMTRSIFESKGYHLNKNGYYEKDGKELGFTITTMESEIEHQRTAQIIVEQLQAAGIDATTRVEATGTWMDNYYYGNFEARIGWESCASANEPWATMDMFNERWVVPLGKRGNLNCYRWSNVEYSRLVDSIGVLPLGDPRIDSLYAQAMKIWYHELPVVPIAQAKKLIPFCTTYWKGWPTADNPYIQPFTWWQSTQVILHKLEPVE</sequence>
<dbReference type="AlphaFoldDB" id="A0A1F7F2S4"/>
<protein>
    <recommendedName>
        <fullName evidence="5">Solute-binding protein family 5 domain-containing protein</fullName>
    </recommendedName>
</protein>
<dbReference type="GO" id="GO:1904680">
    <property type="term" value="F:peptide transmembrane transporter activity"/>
    <property type="evidence" value="ECO:0007669"/>
    <property type="project" value="TreeGrafter"/>
</dbReference>
<feature type="domain" description="Solute-binding protein family 5" evidence="5">
    <location>
        <begin position="103"/>
        <end position="481"/>
    </location>
</feature>
<dbReference type="Gene3D" id="3.10.105.10">
    <property type="entry name" value="Dipeptide-binding Protein, Domain 3"/>
    <property type="match status" value="1"/>
</dbReference>
<dbReference type="PANTHER" id="PTHR30290">
    <property type="entry name" value="PERIPLASMIC BINDING COMPONENT OF ABC TRANSPORTER"/>
    <property type="match status" value="1"/>
</dbReference>
<keyword evidence="2" id="KW-0813">Transport</keyword>